<sequence>MAESLLAAKGLASAAEIEAFVPSAEDEAAWQAERDRYIQAVFAPFARAIPLDRRPLPDSFLRR</sequence>
<evidence type="ECO:0000313" key="1">
    <source>
        <dbReference type="EMBL" id="RVT90990.1"/>
    </source>
</evidence>
<proteinExistence type="predicted"/>
<dbReference type="AlphaFoldDB" id="A0A437LZZ5"/>
<keyword evidence="2" id="KW-1185">Reference proteome</keyword>
<accession>A0A437LZZ5</accession>
<gene>
    <name evidence="1" type="ORF">EOD43_15775</name>
</gene>
<organism evidence="1 2">
    <name type="scientific">Sphingomonas crocodyli</name>
    <dbReference type="NCBI Taxonomy" id="1979270"/>
    <lineage>
        <taxon>Bacteria</taxon>
        <taxon>Pseudomonadati</taxon>
        <taxon>Pseudomonadota</taxon>
        <taxon>Alphaproteobacteria</taxon>
        <taxon>Sphingomonadales</taxon>
        <taxon>Sphingomonadaceae</taxon>
        <taxon>Sphingomonas</taxon>
    </lineage>
</organism>
<dbReference type="EMBL" id="SACN01000002">
    <property type="protein sequence ID" value="RVT90990.1"/>
    <property type="molecule type" value="Genomic_DNA"/>
</dbReference>
<evidence type="ECO:0000313" key="2">
    <source>
        <dbReference type="Proteomes" id="UP000282971"/>
    </source>
</evidence>
<dbReference type="Proteomes" id="UP000282971">
    <property type="component" value="Unassembled WGS sequence"/>
</dbReference>
<name>A0A437LZZ5_9SPHN</name>
<comment type="caution">
    <text evidence="1">The sequence shown here is derived from an EMBL/GenBank/DDBJ whole genome shotgun (WGS) entry which is preliminary data.</text>
</comment>
<protein>
    <submittedName>
        <fullName evidence="1">Uncharacterized protein</fullName>
    </submittedName>
</protein>
<reference evidence="1 2" key="1">
    <citation type="submission" date="2019-01" db="EMBL/GenBank/DDBJ databases">
        <authorList>
            <person name="Chen W.-M."/>
        </authorList>
    </citation>
    <scope>NUCLEOTIDE SEQUENCE [LARGE SCALE GENOMIC DNA]</scope>
    <source>
        <strain evidence="1 2">CCP-7</strain>
    </source>
</reference>